<dbReference type="RefSeq" id="WP_067649308.1">
    <property type="nucleotide sequence ID" value="NZ_KQ961029.1"/>
</dbReference>
<keyword evidence="3" id="KW-1185">Reference proteome</keyword>
<dbReference type="PROSITE" id="PS51750">
    <property type="entry name" value="BRO_N"/>
    <property type="match status" value="1"/>
</dbReference>
<proteinExistence type="predicted"/>
<reference evidence="2 3" key="1">
    <citation type="submission" date="2015-11" db="EMBL/GenBank/DDBJ databases">
        <title>Draft genome sequence of Agrobacterium sp. R89-1.</title>
        <authorList>
            <person name="Zahradnik J."/>
            <person name="Kyslikova E."/>
            <person name="Palyzova A."/>
            <person name="Kyslik P."/>
        </authorList>
    </citation>
    <scope>NUCLEOTIDE SEQUENCE [LARGE SCALE GENOMIC DNA]</scope>
    <source>
        <strain evidence="2 3">R89-1</strain>
    </source>
</reference>
<evidence type="ECO:0000313" key="3">
    <source>
        <dbReference type="Proteomes" id="UP000070498"/>
    </source>
</evidence>
<dbReference type="Pfam" id="PF02498">
    <property type="entry name" value="Bro-N"/>
    <property type="match status" value="1"/>
</dbReference>
<dbReference type="SMART" id="SM01040">
    <property type="entry name" value="Bro-N"/>
    <property type="match status" value="1"/>
</dbReference>
<evidence type="ECO:0000313" key="2">
    <source>
        <dbReference type="EMBL" id="KXG84341.1"/>
    </source>
</evidence>
<dbReference type="Proteomes" id="UP000070498">
    <property type="component" value="Unassembled WGS sequence"/>
</dbReference>
<organism evidence="2 3">
    <name type="scientific">Agrobacterium bohemicum</name>
    <dbReference type="NCBI Taxonomy" id="2052828"/>
    <lineage>
        <taxon>Bacteria</taxon>
        <taxon>Pseudomonadati</taxon>
        <taxon>Pseudomonadota</taxon>
        <taxon>Alphaproteobacteria</taxon>
        <taxon>Hyphomicrobiales</taxon>
        <taxon>Rhizobiaceae</taxon>
        <taxon>Rhizobium/Agrobacterium group</taxon>
        <taxon>Agrobacterium</taxon>
    </lineage>
</organism>
<name>A0A135NYU7_9HYPH</name>
<dbReference type="AlphaFoldDB" id="A0A135NYU7"/>
<sequence>MTPHTTSYAFQTCEIRTVEIDGVFWFLGTDILKTLYGTDVGYWRSYLALKESQRRIIKRETIGFSAGRDMTIISTAGLDALLSRSKKPIAHEMRYWLRAVGFPRCADQ</sequence>
<protein>
    <recommendedName>
        <fullName evidence="1">Bro-N domain-containing protein</fullName>
    </recommendedName>
</protein>
<evidence type="ECO:0000259" key="1">
    <source>
        <dbReference type="PROSITE" id="PS51750"/>
    </source>
</evidence>
<gene>
    <name evidence="2" type="ORF">ATO67_12535</name>
</gene>
<accession>A0A135NYU7</accession>
<dbReference type="InterPro" id="IPR003497">
    <property type="entry name" value="BRO_N_domain"/>
</dbReference>
<feature type="domain" description="Bro-N" evidence="1">
    <location>
        <begin position="1"/>
        <end position="108"/>
    </location>
</feature>
<dbReference type="STRING" id="2052828.ATO67_12535"/>
<comment type="caution">
    <text evidence="2">The sequence shown here is derived from an EMBL/GenBank/DDBJ whole genome shotgun (WGS) entry which is preliminary data.</text>
</comment>
<dbReference type="EMBL" id="LNUW01000037">
    <property type="protein sequence ID" value="KXG84341.1"/>
    <property type="molecule type" value="Genomic_DNA"/>
</dbReference>
<dbReference type="OrthoDB" id="9808959at2"/>